<evidence type="ECO:0000256" key="4">
    <source>
        <dbReference type="ARBA" id="ARBA00022723"/>
    </source>
</evidence>
<evidence type="ECO:0000256" key="7">
    <source>
        <dbReference type="ARBA" id="ARBA00022801"/>
    </source>
</evidence>
<dbReference type="FunFam" id="3.40.50.300:FF:000156">
    <property type="entry name" value="ATP-dependent DNA helicase recQ"/>
    <property type="match status" value="1"/>
</dbReference>
<comment type="similarity">
    <text evidence="3">Belongs to the helicase family. RecQ subfamily.</text>
</comment>
<dbReference type="KEGG" id="fgi:OP10G_4121"/>
<dbReference type="GO" id="GO:0005737">
    <property type="term" value="C:cytoplasm"/>
    <property type="evidence" value="ECO:0007669"/>
    <property type="project" value="TreeGrafter"/>
</dbReference>
<dbReference type="InterPro" id="IPR011545">
    <property type="entry name" value="DEAD/DEAH_box_helicase_dom"/>
</dbReference>
<keyword evidence="4" id="KW-0479">Metal-binding</keyword>
<comment type="catalytic activity">
    <reaction evidence="15">
        <text>Couples ATP hydrolysis with the unwinding of duplex DNA by translocating in the 3'-5' direction.</text>
        <dbReference type="EC" id="5.6.2.4"/>
    </reaction>
</comment>
<dbReference type="STRING" id="661478.OP10G_4121"/>
<dbReference type="PANTHER" id="PTHR13710">
    <property type="entry name" value="DNA HELICASE RECQ FAMILY MEMBER"/>
    <property type="match status" value="1"/>
</dbReference>
<dbReference type="GO" id="GO:0003677">
    <property type="term" value="F:DNA binding"/>
    <property type="evidence" value="ECO:0007669"/>
    <property type="project" value="UniProtKB-KW"/>
</dbReference>
<dbReference type="InterPro" id="IPR036388">
    <property type="entry name" value="WH-like_DNA-bd_sf"/>
</dbReference>
<dbReference type="InterPro" id="IPR044876">
    <property type="entry name" value="HRDC_dom_sf"/>
</dbReference>
<dbReference type="Proteomes" id="UP000027982">
    <property type="component" value="Chromosome"/>
</dbReference>
<dbReference type="Pfam" id="PF16124">
    <property type="entry name" value="RecQ_Zn_bind"/>
    <property type="match status" value="1"/>
</dbReference>
<dbReference type="Pfam" id="PF00270">
    <property type="entry name" value="DEAD"/>
    <property type="match status" value="1"/>
</dbReference>
<dbReference type="Pfam" id="PF00570">
    <property type="entry name" value="HRDC"/>
    <property type="match status" value="1"/>
</dbReference>
<keyword evidence="11" id="KW-0238">DNA-binding</keyword>
<dbReference type="PANTHER" id="PTHR13710:SF105">
    <property type="entry name" value="ATP-DEPENDENT DNA HELICASE Q1"/>
    <property type="match status" value="1"/>
</dbReference>
<dbReference type="InterPro" id="IPR014001">
    <property type="entry name" value="Helicase_ATP-bd"/>
</dbReference>
<dbReference type="PROSITE" id="PS50967">
    <property type="entry name" value="HRDC"/>
    <property type="match status" value="1"/>
</dbReference>
<sequence length="602" mass="67298">MESAREVLRQVFGYDQFRLDQEPVIESVMGGRDTFVLMPTGGGKSLCFQIPALLKQGTAIVVSPLISLMKDQVDALVENGVSAAFLNSSLREAQADKVLRQLHEGQLSLLYVAPERLMMQETLARLQRVKLSLFAIDEAHCVSQWGHDFRPEYVQLGLIRDRFPEVPFIALTATADSLTRDDILTRLHLADPQVFVSGFDRPNIRYTVVEKRRPAVQLLEYVKSKPDDSGIVYCLSRKRVEQVAEGLREAGISAAPYHAGLDAKERARVQDGFQKDDIRVVVATVAFGMGIDKPNVRFVVHHDMPKNIEGYYQETGRAGRDGLPSEALLMYGTGDIVTVKALIEQSENQAQKQIELKKLNAMIEMAEAMTCRRGFLLRYFGEIYEGECGNCDVCLTPPEKFDATDDAKKVLMCVYELRQRFGMRHVVDVLRGSESQKLIDWGHTDLPSYGSGKHWSADEWSSLVRQLVHHGLLIQDAQSYGVLKLTPQTRPILREGARIELARPRVKVRAERGSRSKSSTPASRPADEELFQELRALRRKLANEQQVPPYVVFGDAALVGMAASKPKTAAEFLLVSGVGQAKLEKYGEAFMEVIRRHAGSAI</sequence>
<dbReference type="GO" id="GO:0009432">
    <property type="term" value="P:SOS response"/>
    <property type="evidence" value="ECO:0007669"/>
    <property type="project" value="UniProtKB-UniRule"/>
</dbReference>
<evidence type="ECO:0000259" key="20">
    <source>
        <dbReference type="PROSITE" id="PS51194"/>
    </source>
</evidence>
<evidence type="ECO:0000256" key="2">
    <source>
        <dbReference type="ARBA" id="ARBA00001947"/>
    </source>
</evidence>
<dbReference type="GO" id="GO:0006260">
    <property type="term" value="P:DNA replication"/>
    <property type="evidence" value="ECO:0007669"/>
    <property type="project" value="InterPro"/>
</dbReference>
<dbReference type="AlphaFoldDB" id="A0A068NYV6"/>
<dbReference type="Gene3D" id="1.10.10.10">
    <property type="entry name" value="Winged helix-like DNA-binding domain superfamily/Winged helix DNA-binding domain"/>
    <property type="match status" value="1"/>
</dbReference>
<dbReference type="InterPro" id="IPR018982">
    <property type="entry name" value="RQC_domain"/>
</dbReference>
<dbReference type="InterPro" id="IPR010997">
    <property type="entry name" value="HRDC-like_sf"/>
</dbReference>
<dbReference type="GO" id="GO:0043138">
    <property type="term" value="F:3'-5' DNA helicase activity"/>
    <property type="evidence" value="ECO:0007669"/>
    <property type="project" value="UniProtKB-EC"/>
</dbReference>
<dbReference type="SUPFAM" id="SSF47819">
    <property type="entry name" value="HRDC-like"/>
    <property type="match status" value="1"/>
</dbReference>
<evidence type="ECO:0000259" key="19">
    <source>
        <dbReference type="PROSITE" id="PS51192"/>
    </source>
</evidence>
<dbReference type="PROSITE" id="PS51194">
    <property type="entry name" value="HELICASE_CTER"/>
    <property type="match status" value="1"/>
</dbReference>
<evidence type="ECO:0000256" key="6">
    <source>
        <dbReference type="ARBA" id="ARBA00022763"/>
    </source>
</evidence>
<evidence type="ECO:0000259" key="18">
    <source>
        <dbReference type="PROSITE" id="PS50967"/>
    </source>
</evidence>
<feature type="region of interest" description="Disordered" evidence="17">
    <location>
        <begin position="509"/>
        <end position="528"/>
    </location>
</feature>
<dbReference type="NCBIfam" id="TIGR01389">
    <property type="entry name" value="recQ"/>
    <property type="match status" value="1"/>
</dbReference>
<dbReference type="GO" id="GO:0030894">
    <property type="term" value="C:replisome"/>
    <property type="evidence" value="ECO:0007669"/>
    <property type="project" value="TreeGrafter"/>
</dbReference>
<evidence type="ECO:0000256" key="5">
    <source>
        <dbReference type="ARBA" id="ARBA00022741"/>
    </source>
</evidence>
<evidence type="ECO:0000256" key="17">
    <source>
        <dbReference type="SAM" id="MobiDB-lite"/>
    </source>
</evidence>
<dbReference type="Pfam" id="PF00271">
    <property type="entry name" value="Helicase_C"/>
    <property type="match status" value="1"/>
</dbReference>
<evidence type="ECO:0000256" key="3">
    <source>
        <dbReference type="ARBA" id="ARBA00005446"/>
    </source>
</evidence>
<keyword evidence="22" id="KW-1185">Reference proteome</keyword>
<feature type="domain" description="Helicase ATP-binding" evidence="19">
    <location>
        <begin position="25"/>
        <end position="193"/>
    </location>
</feature>
<dbReference type="HOGENOM" id="CLU_001103_14_3_0"/>
<comment type="cofactor">
    <cofactor evidence="1">
        <name>Mg(2+)</name>
        <dbReference type="ChEBI" id="CHEBI:18420"/>
    </cofactor>
</comment>
<dbReference type="GO" id="GO:0006281">
    <property type="term" value="P:DNA repair"/>
    <property type="evidence" value="ECO:0007669"/>
    <property type="project" value="UniProtKB-KW"/>
</dbReference>
<dbReference type="InterPro" id="IPR004589">
    <property type="entry name" value="DNA_helicase_ATP-dep_RecQ"/>
</dbReference>
<dbReference type="InterPro" id="IPR027417">
    <property type="entry name" value="P-loop_NTPase"/>
</dbReference>
<keyword evidence="5" id="KW-0547">Nucleotide-binding</keyword>
<evidence type="ECO:0000256" key="9">
    <source>
        <dbReference type="ARBA" id="ARBA00022833"/>
    </source>
</evidence>
<dbReference type="CDD" id="cd17920">
    <property type="entry name" value="DEXHc_RecQ"/>
    <property type="match status" value="1"/>
</dbReference>
<dbReference type="FunFam" id="1.10.10.10:FF:000175">
    <property type="entry name" value="ATP-dependent DNA helicase RecQ"/>
    <property type="match status" value="1"/>
</dbReference>
<evidence type="ECO:0000313" key="21">
    <source>
        <dbReference type="EMBL" id="AIE87489.1"/>
    </source>
</evidence>
<keyword evidence="7" id="KW-0378">Hydrolase</keyword>
<keyword evidence="6" id="KW-0227">DNA damage</keyword>
<dbReference type="InterPro" id="IPR032284">
    <property type="entry name" value="RecQ_Zn-bd"/>
</dbReference>
<evidence type="ECO:0000256" key="16">
    <source>
        <dbReference type="NCBIfam" id="TIGR01389"/>
    </source>
</evidence>
<keyword evidence="13" id="KW-0234">DNA repair</keyword>
<keyword evidence="8 21" id="KW-0347">Helicase</keyword>
<dbReference type="EMBL" id="CP007139">
    <property type="protein sequence ID" value="AIE87489.1"/>
    <property type="molecule type" value="Genomic_DNA"/>
</dbReference>
<dbReference type="SMART" id="SM00487">
    <property type="entry name" value="DEXDc"/>
    <property type="match status" value="1"/>
</dbReference>
<dbReference type="EC" id="5.6.2.4" evidence="16"/>
<dbReference type="FunFam" id="1.10.150.80:FF:000002">
    <property type="entry name" value="ATP-dependent DNA helicase RecQ"/>
    <property type="match status" value="1"/>
</dbReference>
<dbReference type="GO" id="GO:0005524">
    <property type="term" value="F:ATP binding"/>
    <property type="evidence" value="ECO:0007669"/>
    <property type="project" value="UniProtKB-KW"/>
</dbReference>
<dbReference type="CDD" id="cd18794">
    <property type="entry name" value="SF2_C_RecQ"/>
    <property type="match status" value="1"/>
</dbReference>
<dbReference type="PROSITE" id="PS51192">
    <property type="entry name" value="HELICASE_ATP_BIND_1"/>
    <property type="match status" value="1"/>
</dbReference>
<feature type="domain" description="Helicase C-terminal" evidence="20">
    <location>
        <begin position="214"/>
        <end position="362"/>
    </location>
</feature>
<dbReference type="GO" id="GO:0006310">
    <property type="term" value="P:DNA recombination"/>
    <property type="evidence" value="ECO:0007669"/>
    <property type="project" value="UniProtKB-UniRule"/>
</dbReference>
<dbReference type="InterPro" id="IPR002121">
    <property type="entry name" value="HRDC_dom"/>
</dbReference>
<dbReference type="FunFam" id="3.40.50.300:FF:000296">
    <property type="entry name" value="ATP-dependent DNA helicase RecQ"/>
    <property type="match status" value="1"/>
</dbReference>
<reference evidence="21 22" key="1">
    <citation type="journal article" date="2014" name="PLoS ONE">
        <title>The first complete genome sequence of the class fimbriimonadia in the phylum armatimonadetes.</title>
        <authorList>
            <person name="Hu Z.Y."/>
            <person name="Wang Y.Z."/>
            <person name="Im W.T."/>
            <person name="Wang S.Y."/>
            <person name="Zhao G.P."/>
            <person name="Zheng H.J."/>
            <person name="Quan Z.X."/>
        </authorList>
    </citation>
    <scope>NUCLEOTIDE SEQUENCE [LARGE SCALE GENOMIC DNA]</scope>
    <source>
        <strain evidence="21">Gsoil 348</strain>
    </source>
</reference>
<evidence type="ECO:0000256" key="14">
    <source>
        <dbReference type="ARBA" id="ARBA00023235"/>
    </source>
</evidence>
<dbReference type="GO" id="GO:0016787">
    <property type="term" value="F:hydrolase activity"/>
    <property type="evidence" value="ECO:0007669"/>
    <property type="project" value="UniProtKB-KW"/>
</dbReference>
<dbReference type="SUPFAM" id="SSF52540">
    <property type="entry name" value="P-loop containing nucleoside triphosphate hydrolases"/>
    <property type="match status" value="2"/>
</dbReference>
<accession>A0A068NYV6</accession>
<evidence type="ECO:0000256" key="8">
    <source>
        <dbReference type="ARBA" id="ARBA00022806"/>
    </source>
</evidence>
<name>A0A068NYV6_FIMGI</name>
<dbReference type="SMART" id="SM00341">
    <property type="entry name" value="HRDC"/>
    <property type="match status" value="1"/>
</dbReference>
<dbReference type="GO" id="GO:0046872">
    <property type="term" value="F:metal ion binding"/>
    <property type="evidence" value="ECO:0007669"/>
    <property type="project" value="UniProtKB-KW"/>
</dbReference>
<dbReference type="Gene3D" id="1.10.150.80">
    <property type="entry name" value="HRDC domain"/>
    <property type="match status" value="1"/>
</dbReference>
<evidence type="ECO:0000256" key="13">
    <source>
        <dbReference type="ARBA" id="ARBA00023204"/>
    </source>
</evidence>
<dbReference type="GO" id="GO:0043590">
    <property type="term" value="C:bacterial nucleoid"/>
    <property type="evidence" value="ECO:0007669"/>
    <property type="project" value="TreeGrafter"/>
</dbReference>
<comment type="cofactor">
    <cofactor evidence="2">
        <name>Zn(2+)</name>
        <dbReference type="ChEBI" id="CHEBI:29105"/>
    </cofactor>
</comment>
<gene>
    <name evidence="21" type="ORF">OP10G_4121</name>
</gene>
<organism evidence="21 22">
    <name type="scientific">Fimbriimonas ginsengisoli Gsoil 348</name>
    <dbReference type="NCBI Taxonomy" id="661478"/>
    <lineage>
        <taxon>Bacteria</taxon>
        <taxon>Bacillati</taxon>
        <taxon>Armatimonadota</taxon>
        <taxon>Fimbriimonadia</taxon>
        <taxon>Fimbriimonadales</taxon>
        <taxon>Fimbriimonadaceae</taxon>
        <taxon>Fimbriimonas</taxon>
    </lineage>
</organism>
<keyword evidence="12" id="KW-0233">DNA recombination</keyword>
<dbReference type="InterPro" id="IPR001650">
    <property type="entry name" value="Helicase_C-like"/>
</dbReference>
<dbReference type="Pfam" id="PF09382">
    <property type="entry name" value="RQC"/>
    <property type="match status" value="1"/>
</dbReference>
<dbReference type="RefSeq" id="WP_227624987.1">
    <property type="nucleotide sequence ID" value="NZ_CP007139.1"/>
</dbReference>
<evidence type="ECO:0000313" key="22">
    <source>
        <dbReference type="Proteomes" id="UP000027982"/>
    </source>
</evidence>
<dbReference type="NCBIfam" id="TIGR00614">
    <property type="entry name" value="recQ_fam"/>
    <property type="match status" value="1"/>
</dbReference>
<dbReference type="SMART" id="SM00490">
    <property type="entry name" value="HELICc"/>
    <property type="match status" value="1"/>
</dbReference>
<dbReference type="eggNOG" id="COG0514">
    <property type="taxonomic scope" value="Bacteria"/>
</dbReference>
<evidence type="ECO:0000256" key="10">
    <source>
        <dbReference type="ARBA" id="ARBA00022840"/>
    </source>
</evidence>
<dbReference type="InterPro" id="IPR006293">
    <property type="entry name" value="DNA_helicase_ATP-dep_RecQ_bac"/>
</dbReference>
<keyword evidence="10" id="KW-0067">ATP-binding</keyword>
<dbReference type="SMART" id="SM00956">
    <property type="entry name" value="RQC"/>
    <property type="match status" value="1"/>
</dbReference>
<feature type="domain" description="HRDC" evidence="18">
    <location>
        <begin position="524"/>
        <end position="602"/>
    </location>
</feature>
<evidence type="ECO:0000256" key="12">
    <source>
        <dbReference type="ARBA" id="ARBA00023172"/>
    </source>
</evidence>
<proteinExistence type="inferred from homology"/>
<keyword evidence="9" id="KW-0862">Zinc</keyword>
<evidence type="ECO:0000256" key="1">
    <source>
        <dbReference type="ARBA" id="ARBA00001946"/>
    </source>
</evidence>
<dbReference type="Gene3D" id="3.40.50.300">
    <property type="entry name" value="P-loop containing nucleotide triphosphate hydrolases"/>
    <property type="match status" value="2"/>
</dbReference>
<protein>
    <recommendedName>
        <fullName evidence="16">DNA helicase RecQ</fullName>
        <ecNumber evidence="16">5.6.2.4</ecNumber>
    </recommendedName>
</protein>
<dbReference type="GO" id="GO:0009378">
    <property type="term" value="F:four-way junction helicase activity"/>
    <property type="evidence" value="ECO:0007669"/>
    <property type="project" value="TreeGrafter"/>
</dbReference>
<evidence type="ECO:0000256" key="15">
    <source>
        <dbReference type="ARBA" id="ARBA00034617"/>
    </source>
</evidence>
<keyword evidence="14" id="KW-0413">Isomerase</keyword>
<evidence type="ECO:0000256" key="11">
    <source>
        <dbReference type="ARBA" id="ARBA00023125"/>
    </source>
</evidence>